<dbReference type="EMBL" id="BK029940">
    <property type="protein sequence ID" value="DAD55811.1"/>
    <property type="molecule type" value="Genomic_DNA"/>
</dbReference>
<protein>
    <submittedName>
        <fullName evidence="1">Uncharacterized protein</fullName>
    </submittedName>
</protein>
<organism evidence="1">
    <name type="scientific">Bacteriophage sp</name>
    <dbReference type="NCBI Taxonomy" id="38018"/>
    <lineage>
        <taxon>Viruses</taxon>
    </lineage>
</organism>
<evidence type="ECO:0000313" key="1">
    <source>
        <dbReference type="EMBL" id="DAD55811.1"/>
    </source>
</evidence>
<name>A0A8D9UHR9_9VIRU</name>
<sequence length="165" mass="19900">MNKKEYIKHKKEQFEKNLESAFDENNLYVVIFTDNQQSSCYGHHEYCDMYGGCDNTWRNNIRNLLTGKLKYYKMTVNKWITYRCACGCNTFYIYKDWFVCSNCFSEHIMNDFVFTYKTKEDAEKVTMPMTGTVGMNTWHRFGLISKYEFNEFMKNCTNPEQVVYW</sequence>
<reference evidence="1" key="1">
    <citation type="journal article" date="2021" name="Proc. Natl. Acad. Sci. U.S.A.">
        <title>A Catalog of Tens of Thousands of Viruses from Human Metagenomes Reveals Hidden Associations with Chronic Diseases.</title>
        <authorList>
            <person name="Tisza M.J."/>
            <person name="Buck C.B."/>
        </authorList>
    </citation>
    <scope>NUCLEOTIDE SEQUENCE</scope>
    <source>
        <strain evidence="1">CtOZu12</strain>
    </source>
</reference>
<proteinExistence type="predicted"/>
<accession>A0A8D9UHR9</accession>